<gene>
    <name evidence="1" type="ORF">C0J00_03690</name>
</gene>
<organism evidence="1 2">
    <name type="scientific">Streptococcus pluranimalium</name>
    <dbReference type="NCBI Taxonomy" id="82348"/>
    <lineage>
        <taxon>Bacteria</taxon>
        <taxon>Bacillati</taxon>
        <taxon>Bacillota</taxon>
        <taxon>Bacilli</taxon>
        <taxon>Lactobacillales</taxon>
        <taxon>Streptococcaceae</taxon>
        <taxon>Streptococcus</taxon>
    </lineage>
</organism>
<protein>
    <submittedName>
        <fullName evidence="1">Uncharacterized protein</fullName>
    </submittedName>
</protein>
<dbReference type="KEGG" id="splr:C0J00_03690"/>
<dbReference type="GeneID" id="98393014"/>
<evidence type="ECO:0000313" key="1">
    <source>
        <dbReference type="EMBL" id="AUW96282.1"/>
    </source>
</evidence>
<name>A0A2L0D372_9STRE</name>
<accession>A0A2L0D372</accession>
<dbReference type="AlphaFoldDB" id="A0A2L0D372"/>
<evidence type="ECO:0000313" key="2">
    <source>
        <dbReference type="Proteomes" id="UP000238956"/>
    </source>
</evidence>
<dbReference type="OrthoDB" id="2413412at2"/>
<proteinExistence type="predicted"/>
<dbReference type="Proteomes" id="UP000238956">
    <property type="component" value="Chromosome"/>
</dbReference>
<sequence length="98" mass="10591">MKNSNISTLDASNWTYEFEKLVIDKPKTINKLSAVESRVGSKLPTHLEYLDSTYDDKTSTSGTAFLDKNTGEVIIACTGTNKDGNAVQDIIGADLGFG</sequence>
<reference evidence="1 2" key="1">
    <citation type="submission" date="2017-12" db="EMBL/GenBank/DDBJ databases">
        <authorList>
            <person name="Hurst M.R.H."/>
        </authorList>
    </citation>
    <scope>NUCLEOTIDE SEQUENCE [LARGE SCALE GENOMIC DNA]</scope>
    <source>
        <strain evidence="1 2">TH11417</strain>
    </source>
</reference>
<reference evidence="1 2" key="2">
    <citation type="submission" date="2018-02" db="EMBL/GenBank/DDBJ databases">
        <title>Whole genome sequencing analysis of Streptococcus pluranimalium isolated from cattle infected mastitis in China.</title>
        <authorList>
            <person name="Zhang J.-R."/>
            <person name="Hu G.-Z."/>
        </authorList>
    </citation>
    <scope>NUCLEOTIDE SEQUENCE [LARGE SCALE GENOMIC DNA]</scope>
    <source>
        <strain evidence="1 2">TH11417</strain>
    </source>
</reference>
<dbReference type="EMBL" id="CP025536">
    <property type="protein sequence ID" value="AUW96282.1"/>
    <property type="molecule type" value="Genomic_DNA"/>
</dbReference>
<dbReference type="RefSeq" id="WP_104967616.1">
    <property type="nucleotide sequence ID" value="NZ_CP025536.1"/>
</dbReference>
<dbReference type="Gene3D" id="3.40.50.1820">
    <property type="entry name" value="alpha/beta hydrolase"/>
    <property type="match status" value="1"/>
</dbReference>
<dbReference type="InterPro" id="IPR029058">
    <property type="entry name" value="AB_hydrolase_fold"/>
</dbReference>
<keyword evidence="2" id="KW-1185">Reference proteome</keyword>